<dbReference type="GO" id="GO:0008425">
    <property type="term" value="F:2-methoxy-6-polyprenyl-1,4-benzoquinol methyltransferase activity"/>
    <property type="evidence" value="ECO:0007669"/>
    <property type="project" value="UniProtKB-UniRule"/>
</dbReference>
<evidence type="ECO:0000256" key="5">
    <source>
        <dbReference type="ARBA" id="ARBA00022691"/>
    </source>
</evidence>
<accession>A0A8J7PZH7</accession>
<comment type="similarity">
    <text evidence="6">Belongs to the class I-like SAM-binding methyltransferase superfamily. MenG/UbiE family.</text>
</comment>
<dbReference type="GO" id="GO:0009234">
    <property type="term" value="P:menaquinone biosynthetic process"/>
    <property type="evidence" value="ECO:0007669"/>
    <property type="project" value="UniProtKB-UniRule"/>
</dbReference>
<dbReference type="EC" id="2.1.1.201" evidence="6"/>
<comment type="pathway">
    <text evidence="6">Quinol/quinone metabolism; menaquinone biosynthesis; menaquinol from 1,4-dihydroxy-2-naphthoate: step 2/2.</text>
</comment>
<comment type="caution">
    <text evidence="7">The sequence shown here is derived from an EMBL/GenBank/DDBJ whole genome shotgun (WGS) entry which is preliminary data.</text>
</comment>
<organism evidence="7 8">
    <name type="scientific">Candidatus Paracaedimonas acanthamoebae</name>
    <dbReference type="NCBI Taxonomy" id="244581"/>
    <lineage>
        <taxon>Bacteria</taxon>
        <taxon>Pseudomonadati</taxon>
        <taxon>Pseudomonadota</taxon>
        <taxon>Alphaproteobacteria</taxon>
        <taxon>Holosporales</taxon>
        <taxon>Caedimonadaceae</taxon>
        <taxon>Candidatus Paracaedimonas</taxon>
    </lineage>
</organism>
<dbReference type="AlphaFoldDB" id="A0A8J7PZH7"/>
<dbReference type="UniPathway" id="UPA00079">
    <property type="reaction ID" value="UER00169"/>
</dbReference>
<dbReference type="NCBIfam" id="NF001244">
    <property type="entry name" value="PRK00216.1-5"/>
    <property type="match status" value="1"/>
</dbReference>
<dbReference type="PROSITE" id="PS01184">
    <property type="entry name" value="UBIE_2"/>
    <property type="match status" value="1"/>
</dbReference>
<evidence type="ECO:0000256" key="2">
    <source>
        <dbReference type="ARBA" id="ARBA00022603"/>
    </source>
</evidence>
<dbReference type="Proteomes" id="UP000664414">
    <property type="component" value="Unassembled WGS sequence"/>
</dbReference>
<dbReference type="CDD" id="cd02440">
    <property type="entry name" value="AdoMet_MTases"/>
    <property type="match status" value="1"/>
</dbReference>
<evidence type="ECO:0000256" key="6">
    <source>
        <dbReference type="HAMAP-Rule" id="MF_01813"/>
    </source>
</evidence>
<dbReference type="InterPro" id="IPR023576">
    <property type="entry name" value="UbiE/COQ5_MeTrFase_CS"/>
</dbReference>
<feature type="binding site" evidence="6">
    <location>
        <position position="72"/>
    </location>
    <ligand>
        <name>S-adenosyl-L-methionine</name>
        <dbReference type="ChEBI" id="CHEBI:59789"/>
    </ligand>
</feature>
<dbReference type="PROSITE" id="PS01183">
    <property type="entry name" value="UBIE_1"/>
    <property type="match status" value="1"/>
</dbReference>
<dbReference type="SUPFAM" id="SSF53335">
    <property type="entry name" value="S-adenosyl-L-methionine-dependent methyltransferases"/>
    <property type="match status" value="1"/>
</dbReference>
<protein>
    <recommendedName>
        <fullName evidence="6">Ubiquinone/menaquinone biosynthesis C-methyltransferase UbiE</fullName>
        <ecNumber evidence="6">2.1.1.163</ecNumber>
        <ecNumber evidence="6">2.1.1.201</ecNumber>
    </recommendedName>
    <alternativeName>
        <fullName evidence="6">2-methoxy-6-polyprenyl-1,4-benzoquinol methylase</fullName>
    </alternativeName>
    <alternativeName>
        <fullName evidence="6">Demethylmenaquinone methyltransferase</fullName>
    </alternativeName>
</protein>
<comment type="function">
    <text evidence="6">Methyltransferase required for the conversion of demethylmenaquinol (DMKH2) to menaquinol (MKH2) and the conversion of 2-polyprenyl-6-methoxy-1,4-benzoquinol (DDMQH2) to 2-polyprenyl-3-methyl-6-methoxy-1,4-benzoquinol (DMQH2).</text>
</comment>
<evidence type="ECO:0000313" key="8">
    <source>
        <dbReference type="Proteomes" id="UP000664414"/>
    </source>
</evidence>
<comment type="catalytic activity">
    <reaction evidence="6">
        <text>a 2-methoxy-6-(all-trans-polyprenyl)benzene-1,4-diol + S-adenosyl-L-methionine = a 5-methoxy-2-methyl-3-(all-trans-polyprenyl)benzene-1,4-diol + S-adenosyl-L-homocysteine + H(+)</text>
        <dbReference type="Rhea" id="RHEA:28286"/>
        <dbReference type="Rhea" id="RHEA-COMP:10858"/>
        <dbReference type="Rhea" id="RHEA-COMP:10859"/>
        <dbReference type="ChEBI" id="CHEBI:15378"/>
        <dbReference type="ChEBI" id="CHEBI:57856"/>
        <dbReference type="ChEBI" id="CHEBI:59789"/>
        <dbReference type="ChEBI" id="CHEBI:84166"/>
        <dbReference type="ChEBI" id="CHEBI:84167"/>
        <dbReference type="EC" id="2.1.1.201"/>
    </reaction>
</comment>
<comment type="caution">
    <text evidence="6">Lacks conserved residue(s) required for the propagation of feature annotation.</text>
</comment>
<dbReference type="EMBL" id="JAFKGL010000010">
    <property type="protein sequence ID" value="MBN9412398.1"/>
    <property type="molecule type" value="Genomic_DNA"/>
</dbReference>
<feature type="binding site" evidence="6">
    <location>
        <position position="93"/>
    </location>
    <ligand>
        <name>S-adenosyl-L-methionine</name>
        <dbReference type="ChEBI" id="CHEBI:59789"/>
    </ligand>
</feature>
<dbReference type="GO" id="GO:0009060">
    <property type="term" value="P:aerobic respiration"/>
    <property type="evidence" value="ECO:0007669"/>
    <property type="project" value="UniProtKB-UniRule"/>
</dbReference>
<dbReference type="NCBIfam" id="TIGR01934">
    <property type="entry name" value="MenG_MenH_UbiE"/>
    <property type="match status" value="1"/>
</dbReference>
<sequence>MTNRNTTDFGFQDVDSSKKTGLVTDIFRRVASNYDLMNDVMSFGIHRWWKDQLIQRISPKKEEKFLDVAGGTGDIALRLLHKTAPETDIIISDINPAMLEQGRARAIDQGVIKGLQWSCATAENLPFPNAYFDVYTIAFGLRNVTNKEAALKEAFRVLKPGGRFYCLEFSKVNHSLFEKAYSLYSFSVIPKIGALIAKDKAAYQYLVESIARFPSQEQLVTMIRDAGFSSVSYQNLTQGIVAIHEGIKGFKEA</sequence>
<keyword evidence="4 6" id="KW-0831">Ubiquinone biosynthesis</keyword>
<dbReference type="PANTHER" id="PTHR43591:SF24">
    <property type="entry name" value="2-METHOXY-6-POLYPRENYL-1,4-BENZOQUINOL METHYLASE, MITOCHONDRIAL"/>
    <property type="match status" value="1"/>
</dbReference>
<dbReference type="UniPathway" id="UPA00232"/>
<keyword evidence="5 6" id="KW-0949">S-adenosyl-L-methionine</keyword>
<evidence type="ECO:0000256" key="4">
    <source>
        <dbReference type="ARBA" id="ARBA00022688"/>
    </source>
</evidence>
<comment type="pathway">
    <text evidence="6">Cofactor biosynthesis; ubiquinone biosynthesis.</text>
</comment>
<evidence type="ECO:0000256" key="3">
    <source>
        <dbReference type="ARBA" id="ARBA00022679"/>
    </source>
</evidence>
<dbReference type="FunFam" id="3.40.50.150:FF:000064">
    <property type="entry name" value="2-methoxy-6-polyprenyl-1,4-benzoquinol methylase, mitochondrial"/>
    <property type="match status" value="1"/>
</dbReference>
<dbReference type="GO" id="GO:0032259">
    <property type="term" value="P:methylation"/>
    <property type="evidence" value="ECO:0007669"/>
    <property type="project" value="UniProtKB-KW"/>
</dbReference>
<comment type="catalytic activity">
    <reaction evidence="6">
        <text>a 2-demethylmenaquinol + S-adenosyl-L-methionine = a menaquinol + S-adenosyl-L-homocysteine + H(+)</text>
        <dbReference type="Rhea" id="RHEA:42640"/>
        <dbReference type="Rhea" id="RHEA-COMP:9539"/>
        <dbReference type="Rhea" id="RHEA-COMP:9563"/>
        <dbReference type="ChEBI" id="CHEBI:15378"/>
        <dbReference type="ChEBI" id="CHEBI:18151"/>
        <dbReference type="ChEBI" id="CHEBI:55437"/>
        <dbReference type="ChEBI" id="CHEBI:57856"/>
        <dbReference type="ChEBI" id="CHEBI:59789"/>
        <dbReference type="EC" id="2.1.1.163"/>
    </reaction>
</comment>
<dbReference type="InterPro" id="IPR004033">
    <property type="entry name" value="UbiE/COQ5_MeTrFase"/>
</dbReference>
<keyword evidence="3 6" id="KW-0808">Transferase</keyword>
<keyword evidence="2 6" id="KW-0489">Methyltransferase</keyword>
<dbReference type="PANTHER" id="PTHR43591">
    <property type="entry name" value="METHYLTRANSFERASE"/>
    <property type="match status" value="1"/>
</dbReference>
<reference evidence="7" key="1">
    <citation type="submission" date="2021-02" db="EMBL/GenBank/DDBJ databases">
        <title>Thiocyanate and organic carbon inputs drive convergent selection for specific autotrophic Afipia and Thiobacillus strains within complex microbiomes.</title>
        <authorList>
            <person name="Huddy R.J."/>
            <person name="Sachdeva R."/>
            <person name="Kadzinga F."/>
            <person name="Kantor R.S."/>
            <person name="Harrison S.T.L."/>
            <person name="Banfield J.F."/>
        </authorList>
    </citation>
    <scope>NUCLEOTIDE SEQUENCE</scope>
    <source>
        <strain evidence="7">SCN18_10_11_15_R4_P_38_20</strain>
    </source>
</reference>
<dbReference type="InterPro" id="IPR029063">
    <property type="entry name" value="SAM-dependent_MTases_sf"/>
</dbReference>
<evidence type="ECO:0000256" key="1">
    <source>
        <dbReference type="ARBA" id="ARBA00022428"/>
    </source>
</evidence>
<keyword evidence="1 6" id="KW-0474">Menaquinone biosynthesis</keyword>
<name>A0A8J7PZH7_9PROT</name>
<evidence type="ECO:0000313" key="7">
    <source>
        <dbReference type="EMBL" id="MBN9412398.1"/>
    </source>
</evidence>
<dbReference type="NCBIfam" id="NF001242">
    <property type="entry name" value="PRK00216.1-3"/>
    <property type="match status" value="1"/>
</dbReference>
<dbReference type="Pfam" id="PF01209">
    <property type="entry name" value="Ubie_methyltran"/>
    <property type="match status" value="1"/>
</dbReference>
<gene>
    <name evidence="6 7" type="primary">ubiE</name>
    <name evidence="7" type="ORF">J0H12_00530</name>
</gene>
<dbReference type="EC" id="2.1.1.163" evidence="6"/>
<dbReference type="GO" id="GO:0043770">
    <property type="term" value="F:demethylmenaquinone methyltransferase activity"/>
    <property type="evidence" value="ECO:0007669"/>
    <property type="project" value="UniProtKB-UniRule"/>
</dbReference>
<proteinExistence type="inferred from homology"/>
<dbReference type="HAMAP" id="MF_01813">
    <property type="entry name" value="MenG_UbiE_methyltr"/>
    <property type="match status" value="1"/>
</dbReference>
<dbReference type="PROSITE" id="PS51608">
    <property type="entry name" value="SAM_MT_UBIE"/>
    <property type="match status" value="1"/>
</dbReference>
<dbReference type="Gene3D" id="3.40.50.150">
    <property type="entry name" value="Vaccinia Virus protein VP39"/>
    <property type="match status" value="1"/>
</dbReference>